<evidence type="ECO:0000313" key="2">
    <source>
        <dbReference type="EMBL" id="WAW15665.1"/>
    </source>
</evidence>
<dbReference type="Proteomes" id="UP001164187">
    <property type="component" value="Chromosome"/>
</dbReference>
<keyword evidence="1" id="KW-0472">Membrane</keyword>
<keyword evidence="1" id="KW-1133">Transmembrane helix</keyword>
<keyword evidence="1" id="KW-0812">Transmembrane</keyword>
<dbReference type="RefSeq" id="WP_269312342.1">
    <property type="nucleotide sequence ID" value="NZ_CP114052.1"/>
</dbReference>
<feature type="transmembrane region" description="Helical" evidence="1">
    <location>
        <begin position="32"/>
        <end position="51"/>
    </location>
</feature>
<name>A0ABY7JRB4_9FIRM</name>
<organism evidence="2 3">
    <name type="scientific">Peptostreptococcus equinus</name>
    <dbReference type="NCBI Taxonomy" id="3003601"/>
    <lineage>
        <taxon>Bacteria</taxon>
        <taxon>Bacillati</taxon>
        <taxon>Bacillota</taxon>
        <taxon>Clostridia</taxon>
        <taxon>Peptostreptococcales</taxon>
        <taxon>Peptostreptococcaceae</taxon>
        <taxon>Peptostreptococcus</taxon>
    </lineage>
</organism>
<accession>A0ABY7JRB4</accession>
<gene>
    <name evidence="2" type="ORF">O0R46_04245</name>
</gene>
<sequence length="150" mass="17181">MSLRDKFASQYARQKTMTGPEKKANELISKLLLKKALIFIVAMIVLLIVGIFFRFPWWATFIADIVIAIAAYFFLRNEGKKLQNFQPYVGTLISVDKKSNNEYQALIKQGKKPLKLDIKYGGEDLLRVKKNALVQISYNPEAKIAVLIKR</sequence>
<keyword evidence="3" id="KW-1185">Reference proteome</keyword>
<feature type="transmembrane region" description="Helical" evidence="1">
    <location>
        <begin position="57"/>
        <end position="75"/>
    </location>
</feature>
<evidence type="ECO:0000256" key="1">
    <source>
        <dbReference type="SAM" id="Phobius"/>
    </source>
</evidence>
<proteinExistence type="predicted"/>
<evidence type="ECO:0000313" key="3">
    <source>
        <dbReference type="Proteomes" id="UP001164187"/>
    </source>
</evidence>
<reference evidence="2" key="1">
    <citation type="submission" date="2022-12" db="EMBL/GenBank/DDBJ databases">
        <title>Peptostreptococcus.</title>
        <authorList>
            <person name="Lee S.H."/>
        </authorList>
    </citation>
    <scope>NUCLEOTIDE SEQUENCE</scope>
    <source>
        <strain evidence="2">CBA3647</strain>
    </source>
</reference>
<dbReference type="EMBL" id="CP114052">
    <property type="protein sequence ID" value="WAW15665.1"/>
    <property type="molecule type" value="Genomic_DNA"/>
</dbReference>
<protein>
    <submittedName>
        <fullName evidence="2">Uncharacterized protein</fullName>
    </submittedName>
</protein>